<gene>
    <name evidence="2" type="ORF">F383_10954</name>
</gene>
<name>A0A0B0NEX1_GOSAR</name>
<evidence type="ECO:0000256" key="1">
    <source>
        <dbReference type="SAM" id="Phobius"/>
    </source>
</evidence>
<feature type="transmembrane region" description="Helical" evidence="1">
    <location>
        <begin position="9"/>
        <end position="30"/>
    </location>
</feature>
<reference evidence="3" key="1">
    <citation type="submission" date="2014-09" db="EMBL/GenBank/DDBJ databases">
        <authorList>
            <person name="Mudge J."/>
            <person name="Ramaraj T."/>
            <person name="Lindquist I.E."/>
            <person name="Bharti A.K."/>
            <person name="Sundararajan A."/>
            <person name="Cameron C.T."/>
            <person name="Woodward J.E."/>
            <person name="May G.D."/>
            <person name="Brubaker C."/>
            <person name="Broadhvest J."/>
            <person name="Wilkins T.A."/>
        </authorList>
    </citation>
    <scope>NUCLEOTIDE SEQUENCE</scope>
    <source>
        <strain evidence="3">cv. AKA8401</strain>
    </source>
</reference>
<proteinExistence type="predicted"/>
<sequence>MSMWIIDKLLLLSIYLYATYEAFMLTPFPFHFLTVSHN</sequence>
<protein>
    <submittedName>
        <fullName evidence="2">Uncharacterized protein</fullName>
    </submittedName>
</protein>
<keyword evidence="3" id="KW-1185">Reference proteome</keyword>
<keyword evidence="1" id="KW-0472">Membrane</keyword>
<keyword evidence="1" id="KW-0812">Transmembrane</keyword>
<evidence type="ECO:0000313" key="3">
    <source>
        <dbReference type="Proteomes" id="UP000032142"/>
    </source>
</evidence>
<dbReference type="EMBL" id="KN395724">
    <property type="protein sequence ID" value="KHG11375.1"/>
    <property type="molecule type" value="Genomic_DNA"/>
</dbReference>
<evidence type="ECO:0000313" key="2">
    <source>
        <dbReference type="EMBL" id="KHG11375.1"/>
    </source>
</evidence>
<keyword evidence="1" id="KW-1133">Transmembrane helix</keyword>
<accession>A0A0B0NEX1</accession>
<dbReference type="Proteomes" id="UP000032142">
    <property type="component" value="Unassembled WGS sequence"/>
</dbReference>
<dbReference type="AlphaFoldDB" id="A0A0B0NEX1"/>
<organism evidence="2 3">
    <name type="scientific">Gossypium arboreum</name>
    <name type="common">Tree cotton</name>
    <name type="synonym">Gossypium nanking</name>
    <dbReference type="NCBI Taxonomy" id="29729"/>
    <lineage>
        <taxon>Eukaryota</taxon>
        <taxon>Viridiplantae</taxon>
        <taxon>Streptophyta</taxon>
        <taxon>Embryophyta</taxon>
        <taxon>Tracheophyta</taxon>
        <taxon>Spermatophyta</taxon>
        <taxon>Magnoliopsida</taxon>
        <taxon>eudicotyledons</taxon>
        <taxon>Gunneridae</taxon>
        <taxon>Pentapetalae</taxon>
        <taxon>rosids</taxon>
        <taxon>malvids</taxon>
        <taxon>Malvales</taxon>
        <taxon>Malvaceae</taxon>
        <taxon>Malvoideae</taxon>
        <taxon>Gossypium</taxon>
    </lineage>
</organism>